<protein>
    <recommendedName>
        <fullName evidence="6">TMEM205-like domain-containing protein</fullName>
    </recommendedName>
</protein>
<accession>A0A0G4MV60</accession>
<evidence type="ECO:0000313" key="7">
    <source>
        <dbReference type="EMBL" id="CRK38118.1"/>
    </source>
</evidence>
<comment type="subcellular location">
    <subcellularLocation>
        <location evidence="1">Membrane</location>
    </subcellularLocation>
</comment>
<dbReference type="EMBL" id="CVQI01031112">
    <property type="protein sequence ID" value="CRK38118.1"/>
    <property type="molecule type" value="Genomic_DNA"/>
</dbReference>
<keyword evidence="3 5" id="KW-1133">Transmembrane helix</keyword>
<evidence type="ECO:0000313" key="8">
    <source>
        <dbReference type="Proteomes" id="UP000045706"/>
    </source>
</evidence>
<dbReference type="Proteomes" id="UP000045706">
    <property type="component" value="Unassembled WGS sequence"/>
</dbReference>
<feature type="transmembrane region" description="Helical" evidence="5">
    <location>
        <begin position="144"/>
        <end position="164"/>
    </location>
</feature>
<dbReference type="InterPro" id="IPR053009">
    <property type="entry name" value="Xanthocillin_Biosynth-Assoc"/>
</dbReference>
<dbReference type="PANTHER" id="PTHR23241:SF102">
    <property type="entry name" value="LD23009P"/>
    <property type="match status" value="1"/>
</dbReference>
<evidence type="ECO:0000256" key="3">
    <source>
        <dbReference type="ARBA" id="ARBA00022989"/>
    </source>
</evidence>
<evidence type="ECO:0000256" key="5">
    <source>
        <dbReference type="SAM" id="Phobius"/>
    </source>
</evidence>
<sequence>MSLSPAQANFFGPFHLVTCSTLLGTQLFQSFINTKICYALPRSAFTTLQKRLFPIYFKVQSVLVLTTIITYPLGPRGLLSSPKDLVPLILAGITACANFFVFGPQTLTTMVCCVHQETTDKKNGIPVGEVSEDMRAFRRAFSRNHAMSIHLNLLTIGSTLWYGVRLGMHLNFVDQSS</sequence>
<evidence type="ECO:0000259" key="6">
    <source>
        <dbReference type="Pfam" id="PF13664"/>
    </source>
</evidence>
<keyword evidence="4 5" id="KW-0472">Membrane</keyword>
<reference evidence="8" key="1">
    <citation type="submission" date="2015-05" db="EMBL/GenBank/DDBJ databases">
        <authorList>
            <person name="Fogelqvist Johan"/>
        </authorList>
    </citation>
    <scope>NUCLEOTIDE SEQUENCE [LARGE SCALE GENOMIC DNA]</scope>
</reference>
<evidence type="ECO:0000256" key="2">
    <source>
        <dbReference type="ARBA" id="ARBA00022692"/>
    </source>
</evidence>
<name>A0A0G4MV60_VERLO</name>
<feature type="transmembrane region" description="Helical" evidence="5">
    <location>
        <begin position="12"/>
        <end position="32"/>
    </location>
</feature>
<gene>
    <name evidence="7" type="ORF">BN1723_004359</name>
</gene>
<organism evidence="7 8">
    <name type="scientific">Verticillium longisporum</name>
    <name type="common">Verticillium dahliae var. longisporum</name>
    <dbReference type="NCBI Taxonomy" id="100787"/>
    <lineage>
        <taxon>Eukaryota</taxon>
        <taxon>Fungi</taxon>
        <taxon>Dikarya</taxon>
        <taxon>Ascomycota</taxon>
        <taxon>Pezizomycotina</taxon>
        <taxon>Sordariomycetes</taxon>
        <taxon>Hypocreomycetidae</taxon>
        <taxon>Glomerellales</taxon>
        <taxon>Plectosphaerellaceae</taxon>
        <taxon>Verticillium</taxon>
    </lineage>
</organism>
<dbReference type="AlphaFoldDB" id="A0A0G4MV60"/>
<feature type="transmembrane region" description="Helical" evidence="5">
    <location>
        <begin position="85"/>
        <end position="102"/>
    </location>
</feature>
<keyword evidence="2 5" id="KW-0812">Transmembrane</keyword>
<dbReference type="Pfam" id="PF13664">
    <property type="entry name" value="DUF4149"/>
    <property type="match status" value="1"/>
</dbReference>
<feature type="domain" description="TMEM205-like" evidence="6">
    <location>
        <begin position="19"/>
        <end position="110"/>
    </location>
</feature>
<proteinExistence type="predicted"/>
<evidence type="ECO:0000256" key="1">
    <source>
        <dbReference type="ARBA" id="ARBA00004370"/>
    </source>
</evidence>
<evidence type="ECO:0000256" key="4">
    <source>
        <dbReference type="ARBA" id="ARBA00023136"/>
    </source>
</evidence>
<feature type="transmembrane region" description="Helical" evidence="5">
    <location>
        <begin position="53"/>
        <end position="73"/>
    </location>
</feature>
<dbReference type="InterPro" id="IPR025423">
    <property type="entry name" value="TMEM205-like"/>
</dbReference>
<dbReference type="PANTHER" id="PTHR23241">
    <property type="entry name" value="LATE EMBRYOGENESIS ABUNDANT PLANTS LEA-RELATED"/>
    <property type="match status" value="1"/>
</dbReference>
<dbReference type="GO" id="GO:0016020">
    <property type="term" value="C:membrane"/>
    <property type="evidence" value="ECO:0007669"/>
    <property type="project" value="UniProtKB-SubCell"/>
</dbReference>